<sequence>MVPSFPVTTAVVISPFVIIVSRSFIPTTDTMCVDLCRSSADVVECRRNQNVVKSAVQTTLAPGTRPTQSRPSLRRGPCDISYHMIAMFLAARGQCCQTKPKFRFRFLLMFNIRFNDIYPIFREAYDILFFTSAF</sequence>
<reference evidence="1" key="1">
    <citation type="journal article" date="2018" name="PLoS Negl. Trop. Dis.">
        <title>Sialome diversity of ticks revealed by RNAseq of single tick salivary glands.</title>
        <authorList>
            <person name="Perner J."/>
            <person name="Kropackova S."/>
            <person name="Kopacek P."/>
            <person name="Ribeiro J.M."/>
        </authorList>
    </citation>
    <scope>NUCLEOTIDE SEQUENCE</scope>
    <source>
        <strain evidence="1">Siblings of single egg batch collected in Ceske Budejovice</strain>
        <tissue evidence="1">Salivary glands</tissue>
    </source>
</reference>
<protein>
    <submittedName>
        <fullName evidence="1">Putative secreted protein</fullName>
    </submittedName>
</protein>
<dbReference type="EMBL" id="GEGO01003786">
    <property type="protein sequence ID" value="JAR91618.1"/>
    <property type="molecule type" value="Transcribed_RNA"/>
</dbReference>
<proteinExistence type="predicted"/>
<evidence type="ECO:0000313" key="1">
    <source>
        <dbReference type="EMBL" id="JAR91618.1"/>
    </source>
</evidence>
<dbReference type="AlphaFoldDB" id="A0A147BLG0"/>
<accession>A0A147BLG0</accession>
<organism evidence="1">
    <name type="scientific">Ixodes ricinus</name>
    <name type="common">Common tick</name>
    <name type="synonym">Acarus ricinus</name>
    <dbReference type="NCBI Taxonomy" id="34613"/>
    <lineage>
        <taxon>Eukaryota</taxon>
        <taxon>Metazoa</taxon>
        <taxon>Ecdysozoa</taxon>
        <taxon>Arthropoda</taxon>
        <taxon>Chelicerata</taxon>
        <taxon>Arachnida</taxon>
        <taxon>Acari</taxon>
        <taxon>Parasitiformes</taxon>
        <taxon>Ixodida</taxon>
        <taxon>Ixodoidea</taxon>
        <taxon>Ixodidae</taxon>
        <taxon>Ixodinae</taxon>
        <taxon>Ixodes</taxon>
    </lineage>
</organism>
<name>A0A147BLG0_IXORI</name>